<dbReference type="EMBL" id="JBJVNE010000011">
    <property type="protein sequence ID" value="MFM9649089.1"/>
    <property type="molecule type" value="Genomic_DNA"/>
</dbReference>
<evidence type="ECO:0000313" key="2">
    <source>
        <dbReference type="EMBL" id="MFM9649089.1"/>
    </source>
</evidence>
<evidence type="ECO:0000256" key="1">
    <source>
        <dbReference type="SAM" id="MobiDB-lite"/>
    </source>
</evidence>
<feature type="compositionally biased region" description="Basic and acidic residues" evidence="1">
    <location>
        <begin position="88"/>
        <end position="103"/>
    </location>
</feature>
<keyword evidence="3" id="KW-1185">Reference proteome</keyword>
<dbReference type="RefSeq" id="WP_369277409.1">
    <property type="nucleotide sequence ID" value="NZ_JBJVMW010000011.1"/>
</dbReference>
<sequence length="110" mass="11869">MNTPDPFGPLVVLAATVTVNGESVTVQQPIDRAVWTRIAADPPLRADYERSLHNRLAITLVERLAPTVTVYEPPVSPGEAVSAALARADAEMRNEPEPEHCRSLELGSEG</sequence>
<proteinExistence type="predicted"/>
<accession>A0ABW9IKT1</accession>
<name>A0ABW9IKT1_STRGJ</name>
<evidence type="ECO:0000313" key="3">
    <source>
        <dbReference type="Proteomes" id="UP001631993"/>
    </source>
</evidence>
<feature type="region of interest" description="Disordered" evidence="1">
    <location>
        <begin position="86"/>
        <end position="110"/>
    </location>
</feature>
<comment type="caution">
    <text evidence="2">The sequence shown here is derived from an EMBL/GenBank/DDBJ whole genome shotgun (WGS) entry which is preliminary data.</text>
</comment>
<protein>
    <submittedName>
        <fullName evidence="2">Uncharacterized protein</fullName>
    </submittedName>
</protein>
<organism evidence="2 3">
    <name type="scientific">Streptomyces galilaeus</name>
    <dbReference type="NCBI Taxonomy" id="33899"/>
    <lineage>
        <taxon>Bacteria</taxon>
        <taxon>Bacillati</taxon>
        <taxon>Actinomycetota</taxon>
        <taxon>Actinomycetes</taxon>
        <taxon>Kitasatosporales</taxon>
        <taxon>Streptomycetaceae</taxon>
        <taxon>Streptomyces</taxon>
    </lineage>
</organism>
<dbReference type="Proteomes" id="UP001631993">
    <property type="component" value="Unassembled WGS sequence"/>
</dbReference>
<gene>
    <name evidence="2" type="ORF">ACKI1S_23455</name>
</gene>
<reference evidence="2 3" key="1">
    <citation type="submission" date="2024-12" db="EMBL/GenBank/DDBJ databases">
        <title>Forecasting of Potato common scab and diversities of Pathogenic streptomyces spp. in china.</title>
        <authorList>
            <person name="Handique U."/>
            <person name="Wu J."/>
        </authorList>
    </citation>
    <scope>NUCLEOTIDE SEQUENCE [LARGE SCALE GENOMIC DNA]</scope>
    <source>
        <strain evidence="2 3">ZRIMU1585</strain>
    </source>
</reference>